<gene>
    <name evidence="2" type="ORF">ACFQ4C_21140</name>
</gene>
<accession>A0ABW3QD57</accession>
<evidence type="ECO:0000259" key="1">
    <source>
        <dbReference type="PROSITE" id="PS50925"/>
    </source>
</evidence>
<keyword evidence="3" id="KW-1185">Reference proteome</keyword>
<evidence type="ECO:0000313" key="2">
    <source>
        <dbReference type="EMBL" id="MFD1143647.1"/>
    </source>
</evidence>
<dbReference type="InterPro" id="IPR036046">
    <property type="entry name" value="Acylphosphatase-like_dom_sf"/>
</dbReference>
<dbReference type="Pfam" id="PF04940">
    <property type="entry name" value="BLUF"/>
    <property type="match status" value="1"/>
</dbReference>
<comment type="caution">
    <text evidence="2">The sequence shown here is derived from an EMBL/GenBank/DDBJ whole genome shotgun (WGS) entry which is preliminary data.</text>
</comment>
<dbReference type="SUPFAM" id="SSF54975">
    <property type="entry name" value="Acylphosphatase/BLUF domain-like"/>
    <property type="match status" value="1"/>
</dbReference>
<dbReference type="InterPro" id="IPR007024">
    <property type="entry name" value="BLUF_domain"/>
</dbReference>
<protein>
    <submittedName>
        <fullName evidence="2">BLUF domain-containing protein</fullName>
    </submittedName>
</protein>
<dbReference type="EMBL" id="JBHTLP010000016">
    <property type="protein sequence ID" value="MFD1143647.1"/>
    <property type="molecule type" value="Genomic_DNA"/>
</dbReference>
<name>A0ABW3QD57_9BACT</name>
<organism evidence="2 3">
    <name type="scientific">Larkinella insperata</name>
    <dbReference type="NCBI Taxonomy" id="332158"/>
    <lineage>
        <taxon>Bacteria</taxon>
        <taxon>Pseudomonadati</taxon>
        <taxon>Bacteroidota</taxon>
        <taxon>Cytophagia</taxon>
        <taxon>Cytophagales</taxon>
        <taxon>Spirosomataceae</taxon>
        <taxon>Larkinella</taxon>
    </lineage>
</organism>
<evidence type="ECO:0000313" key="3">
    <source>
        <dbReference type="Proteomes" id="UP001597116"/>
    </source>
</evidence>
<sequence length="140" mass="16220">MEHCIVYLSYLRPQVNESELVRLLTQSRQNNQQAGITGVMLSVRGSILQVLEGPKQTVEALYHRIQSDNRHFKISTVVDRPIQQRLFADMAMGYETISSQQLDQIRSLVDLEQPDGLDRQSQDALLLRTIRLFYQSNRFN</sequence>
<dbReference type="PROSITE" id="PS50925">
    <property type="entry name" value="BLUF"/>
    <property type="match status" value="1"/>
</dbReference>
<dbReference type="Gene3D" id="3.30.70.100">
    <property type="match status" value="1"/>
</dbReference>
<dbReference type="RefSeq" id="WP_379884538.1">
    <property type="nucleotide sequence ID" value="NZ_JBHTLP010000016.1"/>
</dbReference>
<reference evidence="3" key="1">
    <citation type="journal article" date="2019" name="Int. J. Syst. Evol. Microbiol.">
        <title>The Global Catalogue of Microorganisms (GCM) 10K type strain sequencing project: providing services to taxonomists for standard genome sequencing and annotation.</title>
        <authorList>
            <consortium name="The Broad Institute Genomics Platform"/>
            <consortium name="The Broad Institute Genome Sequencing Center for Infectious Disease"/>
            <person name="Wu L."/>
            <person name="Ma J."/>
        </authorList>
    </citation>
    <scope>NUCLEOTIDE SEQUENCE [LARGE SCALE GENOMIC DNA]</scope>
    <source>
        <strain evidence="3">CCUG 55608</strain>
    </source>
</reference>
<proteinExistence type="predicted"/>
<feature type="domain" description="BLUF" evidence="1">
    <location>
        <begin position="2"/>
        <end position="93"/>
    </location>
</feature>
<dbReference type="SMART" id="SM01034">
    <property type="entry name" value="BLUF"/>
    <property type="match status" value="1"/>
</dbReference>
<dbReference type="Proteomes" id="UP001597116">
    <property type="component" value="Unassembled WGS sequence"/>
</dbReference>